<accession>A0ABR6E0G9</accession>
<keyword evidence="1" id="KW-0175">Coiled coil</keyword>
<dbReference type="InterPro" id="IPR027417">
    <property type="entry name" value="P-loop_NTPase"/>
</dbReference>
<dbReference type="PANTHER" id="PTHR47396:SF1">
    <property type="entry name" value="ATP-DEPENDENT HELICASE IRC3-RELATED"/>
    <property type="match status" value="1"/>
</dbReference>
<dbReference type="PANTHER" id="PTHR47396">
    <property type="entry name" value="TYPE I RESTRICTION ENZYME ECOKI R PROTEIN"/>
    <property type="match status" value="1"/>
</dbReference>
<dbReference type="Gene3D" id="3.90.1570.30">
    <property type="match status" value="1"/>
</dbReference>
<dbReference type="Pfam" id="PF04851">
    <property type="entry name" value="ResIII"/>
    <property type="match status" value="1"/>
</dbReference>
<evidence type="ECO:0000313" key="3">
    <source>
        <dbReference type="EMBL" id="MBA9082060.1"/>
    </source>
</evidence>
<feature type="domain" description="Helicase ATP-binding" evidence="2">
    <location>
        <begin position="375"/>
        <end position="534"/>
    </location>
</feature>
<dbReference type="InterPro" id="IPR007409">
    <property type="entry name" value="Restrct_endonuc_type1_HsdR_N"/>
</dbReference>
<dbReference type="Pfam" id="PF08463">
    <property type="entry name" value="EcoEI_R_C"/>
    <property type="match status" value="1"/>
</dbReference>
<dbReference type="Pfam" id="PF00271">
    <property type="entry name" value="Helicase_C"/>
    <property type="match status" value="1"/>
</dbReference>
<dbReference type="Gene3D" id="3.40.50.300">
    <property type="entry name" value="P-loop containing nucleotide triphosphate hydrolases"/>
    <property type="match status" value="2"/>
</dbReference>
<reference evidence="3 4" key="1">
    <citation type="submission" date="2020-08" db="EMBL/GenBank/DDBJ databases">
        <title>The Agave Microbiome: Exploring the role of microbial communities in plant adaptations to desert environments.</title>
        <authorList>
            <person name="Partida-Martinez L.P."/>
        </authorList>
    </citation>
    <scope>NUCLEOTIDE SEQUENCE [LARGE SCALE GENOMIC DNA]</scope>
    <source>
        <strain evidence="3 4">RAT4</strain>
    </source>
</reference>
<dbReference type="CDD" id="cd18799">
    <property type="entry name" value="SF2_C_EcoAI-like"/>
    <property type="match status" value="1"/>
</dbReference>
<dbReference type="InterPro" id="IPR006935">
    <property type="entry name" value="Helicase/UvrB_N"/>
</dbReference>
<dbReference type="EC" id="3.1.21.3" evidence="3"/>
<dbReference type="InterPro" id="IPR001650">
    <property type="entry name" value="Helicase_C-like"/>
</dbReference>
<dbReference type="Proteomes" id="UP000582085">
    <property type="component" value="Unassembled WGS sequence"/>
</dbReference>
<dbReference type="InterPro" id="IPR013670">
    <property type="entry name" value="EcoEI_R_C_dom"/>
</dbReference>
<sequence>MAGNMDWVERALPVAHEDAAQAEGYMSTDPRAAAFYARRCVERVVEFVYATHRLEDPYKTDLSGLINGVAFTGLAGRPVVDKLNFLRKAGNNAVHKDSVLDARAALTILRELFHVLVWAAFHHGPHPEAVPTGAQFDHALAPQKAAMSVEQLDAVIARLKKQDEDNARLREQNEQQAAAYEAEIQALREQIAAAQAAATTSELPDLHDYDYAEAETRSLFIDLLLAESGWPLDQARDREYPVTGLPTPGGTGRVDYVLWGADGLPLAVVEAKRTTKSALEGQEQARRYADALEAQFARRPLIFYTNGYDHWFWDDAAFGEAGGYPPREIEGFFTADELERLIQRRTVRQDLTDVPVNVDIAGRPYQLEAISAVGQALAARQRDALLVMATGTGKTRTAIALVDQLIRGNWVKRVLFLADRTALVRQAKRAFAANLPDTAVVNLQDEKRGEGRVYTATYPTMLNLLEHDGQDGGTRRFGAGYFDLVIIDEAHRSVYQKYGAIFDWFDSLLVGLTATPKDEVDHNTYRLFHLEDGVPTFAFDLEEAVEQGYLVPPLGVSAGTEFLRQGIRYADLSDEEKAEWDALDWGEDGPPDSVDSEQVNRFLFNEDTVDKVLELLMERGQKVAGGDRLGKTIVFAKNQNHADFIERRFNARFPELGGTFARVITSKTAFNDALLDDFSDSDKAPHIAISVDMLDTGVDIPEVVNLVLFKVVHSKTKFWQMIGRGTRLCPDLFGPGQDKKNFTVFDFGENLPYFNQDLPEPGSSVQKSLTQRLFEARAGIVAALDAREGDGEAGSASVVRQAHATWLHSYVEGMPMQNLLVRKHRRHVERWSEPDAWAAVTAEDVDELADHVAGLPSTLRDPDEAAKRFDLVTLRWQLATLDGDAALAERCRRSVQEVAGALLSQLAIPAVKVEESLLRSVAEDLWWEGAGVVDVEALRESLRGLVVFLPRLSSSPVYTDFVDTLGEIDEVVVVPARPGMNWERYREKAMAFLRAEEDTLALRKLRGNQPLTATDLEELGRMLVAAGGSDRPELDWVREHAGAELGVFVRSLVGLERRAAEEALAAFLDEGRWTTRQIRFTRMLVDDLVRNGVVDPGRLYEDPYLALGGVDAVYPQDAADAVVAVLAEVRARAEVEAGKVA</sequence>
<keyword evidence="3" id="KW-0378">Hydrolase</keyword>
<dbReference type="SMART" id="SM00487">
    <property type="entry name" value="DEXDc"/>
    <property type="match status" value="1"/>
</dbReference>
<evidence type="ECO:0000259" key="2">
    <source>
        <dbReference type="PROSITE" id="PS51192"/>
    </source>
</evidence>
<protein>
    <submittedName>
        <fullName evidence="3">Type I restriction enzyme R subunit</fullName>
        <ecNumber evidence="3">3.1.21.3</ecNumber>
    </submittedName>
</protein>
<organism evidence="3 4">
    <name type="scientific">Micrococcus aloeverae</name>
    <dbReference type="NCBI Taxonomy" id="1391911"/>
    <lineage>
        <taxon>Bacteria</taxon>
        <taxon>Bacillati</taxon>
        <taxon>Actinomycetota</taxon>
        <taxon>Actinomycetes</taxon>
        <taxon>Micrococcales</taxon>
        <taxon>Micrococcaceae</taxon>
        <taxon>Micrococcus</taxon>
    </lineage>
</organism>
<keyword evidence="4" id="KW-1185">Reference proteome</keyword>
<dbReference type="InterPro" id="IPR014001">
    <property type="entry name" value="Helicase_ATP-bd"/>
</dbReference>
<dbReference type="SUPFAM" id="SSF52540">
    <property type="entry name" value="P-loop containing nucleoside triphosphate hydrolases"/>
    <property type="match status" value="1"/>
</dbReference>
<proteinExistence type="predicted"/>
<dbReference type="GO" id="GO:0009035">
    <property type="term" value="F:type I site-specific deoxyribonuclease activity"/>
    <property type="evidence" value="ECO:0007669"/>
    <property type="project" value="UniProtKB-EC"/>
</dbReference>
<dbReference type="PROSITE" id="PS51192">
    <property type="entry name" value="HELICASE_ATP_BIND_1"/>
    <property type="match status" value="1"/>
</dbReference>
<feature type="coiled-coil region" evidence="1">
    <location>
        <begin position="152"/>
        <end position="197"/>
    </location>
</feature>
<gene>
    <name evidence="3" type="ORF">FHR79_002196</name>
</gene>
<evidence type="ECO:0000313" key="4">
    <source>
        <dbReference type="Proteomes" id="UP000582085"/>
    </source>
</evidence>
<dbReference type="RefSeq" id="WP_228070676.1">
    <property type="nucleotide sequence ID" value="NZ_JACJIO010000022.1"/>
</dbReference>
<dbReference type="InterPro" id="IPR050742">
    <property type="entry name" value="Helicase_Restrict-Modif_Enz"/>
</dbReference>
<evidence type="ECO:0000256" key="1">
    <source>
        <dbReference type="SAM" id="Coils"/>
    </source>
</evidence>
<comment type="caution">
    <text evidence="3">The sequence shown here is derived from an EMBL/GenBank/DDBJ whole genome shotgun (WGS) entry which is preliminary data.</text>
</comment>
<name>A0ABR6E0G9_9MICC</name>
<dbReference type="EMBL" id="JACJIO010000022">
    <property type="protein sequence ID" value="MBA9082060.1"/>
    <property type="molecule type" value="Genomic_DNA"/>
</dbReference>
<dbReference type="Pfam" id="PF04313">
    <property type="entry name" value="HSDR_N"/>
    <property type="match status" value="1"/>
</dbReference>
<dbReference type="CDD" id="cd18032">
    <property type="entry name" value="DEXHc_RE_I_III_res"/>
    <property type="match status" value="1"/>
</dbReference>